<evidence type="ECO:0000256" key="1">
    <source>
        <dbReference type="SAM" id="Coils"/>
    </source>
</evidence>
<accession>A0A250WPZ2</accession>
<sequence>MGCCSSAVKDAEIETSKAQAQVQVLLRRIHSEQKKYEHCHNAACVEIDQLKSQLSAIESPECKTENAKNDGSDKDTAVNRLQMLELEISELLSTAAAETQQQALELSVVKEQLRESKLNEVCAQHSIEKLTQRVACLEEELWRALQMKKLDEDNCVCGDTRAWTLERMRLMEEISGLKSHVVMQEQKLAELELELQDLLEAAMQEARKPGGTT</sequence>
<feature type="coiled-coil region" evidence="1">
    <location>
        <begin position="174"/>
        <end position="208"/>
    </location>
</feature>
<dbReference type="AlphaFoldDB" id="A0A250WPZ2"/>
<gene>
    <name evidence="2" type="ORF">CEUSTIGMA_g353.t1</name>
</gene>
<comment type="caution">
    <text evidence="2">The sequence shown here is derived from an EMBL/GenBank/DDBJ whole genome shotgun (WGS) entry which is preliminary data.</text>
</comment>
<dbReference type="EMBL" id="BEGY01000001">
    <property type="protein sequence ID" value="GAX72898.1"/>
    <property type="molecule type" value="Genomic_DNA"/>
</dbReference>
<protein>
    <submittedName>
        <fullName evidence="2">Uncharacterized protein</fullName>
    </submittedName>
</protein>
<organism evidence="2 3">
    <name type="scientific">Chlamydomonas eustigma</name>
    <dbReference type="NCBI Taxonomy" id="1157962"/>
    <lineage>
        <taxon>Eukaryota</taxon>
        <taxon>Viridiplantae</taxon>
        <taxon>Chlorophyta</taxon>
        <taxon>core chlorophytes</taxon>
        <taxon>Chlorophyceae</taxon>
        <taxon>CS clade</taxon>
        <taxon>Chlamydomonadales</taxon>
        <taxon>Chlamydomonadaceae</taxon>
        <taxon>Chlamydomonas</taxon>
    </lineage>
</organism>
<dbReference type="Proteomes" id="UP000232323">
    <property type="component" value="Unassembled WGS sequence"/>
</dbReference>
<keyword evidence="3" id="KW-1185">Reference proteome</keyword>
<proteinExistence type="predicted"/>
<evidence type="ECO:0000313" key="3">
    <source>
        <dbReference type="Proteomes" id="UP000232323"/>
    </source>
</evidence>
<keyword evidence="1" id="KW-0175">Coiled coil</keyword>
<feature type="coiled-coil region" evidence="1">
    <location>
        <begin position="74"/>
        <end position="147"/>
    </location>
</feature>
<name>A0A250WPZ2_9CHLO</name>
<evidence type="ECO:0000313" key="2">
    <source>
        <dbReference type="EMBL" id="GAX72898.1"/>
    </source>
</evidence>
<reference evidence="2 3" key="1">
    <citation type="submission" date="2017-08" db="EMBL/GenBank/DDBJ databases">
        <title>Acidophilic green algal genome provides insights into adaptation to an acidic environment.</title>
        <authorList>
            <person name="Hirooka S."/>
            <person name="Hirose Y."/>
            <person name="Kanesaki Y."/>
            <person name="Higuchi S."/>
            <person name="Fujiwara T."/>
            <person name="Onuma R."/>
            <person name="Era A."/>
            <person name="Ohbayashi R."/>
            <person name="Uzuka A."/>
            <person name="Nozaki H."/>
            <person name="Yoshikawa H."/>
            <person name="Miyagishima S.Y."/>
        </authorList>
    </citation>
    <scope>NUCLEOTIDE SEQUENCE [LARGE SCALE GENOMIC DNA]</scope>
    <source>
        <strain evidence="2 3">NIES-2499</strain>
    </source>
</reference>